<proteinExistence type="predicted"/>
<sequence>MFLLDANVFIEAKNRYYAFDIAPGFWDWLEKAHSSSIACSLDAVRKELLVKEDEVSKWVKDNPSFFRPLDKGATRHFQELTSWATSNGFNQSAIQQFTSNDADYLLVAYAREHQHTVVSHEVSHPTRRRKIFIPDACRAMGVESVDTFDMLRKTGAQLDLRSKDRLF</sequence>
<evidence type="ECO:0000313" key="2">
    <source>
        <dbReference type="Proteomes" id="UP000199288"/>
    </source>
</evidence>
<gene>
    <name evidence="1" type="ORF">SAMN02910418_00895</name>
</gene>
<dbReference type="Pfam" id="PF14367">
    <property type="entry name" value="DUF4411"/>
    <property type="match status" value="1"/>
</dbReference>
<evidence type="ECO:0000313" key="1">
    <source>
        <dbReference type="EMBL" id="SEA08089.1"/>
    </source>
</evidence>
<dbReference type="AlphaFoldDB" id="A0A1H3Y8Z4"/>
<organism evidence="1 2">
    <name type="scientific">Bowdeniella nasicola</name>
    <dbReference type="NCBI Taxonomy" id="208480"/>
    <lineage>
        <taxon>Bacteria</taxon>
        <taxon>Bacillati</taxon>
        <taxon>Actinomycetota</taxon>
        <taxon>Actinomycetes</taxon>
        <taxon>Actinomycetales</taxon>
        <taxon>Actinomycetaceae</taxon>
        <taxon>Bowdeniella</taxon>
    </lineage>
</organism>
<dbReference type="Proteomes" id="UP000199288">
    <property type="component" value="Unassembled WGS sequence"/>
</dbReference>
<dbReference type="InterPro" id="IPR016541">
    <property type="entry name" value="UCP008505"/>
</dbReference>
<dbReference type="OrthoDB" id="338425at2"/>
<evidence type="ECO:0008006" key="3">
    <source>
        <dbReference type="Google" id="ProtNLM"/>
    </source>
</evidence>
<accession>A0A1H3Y8Z4</accession>
<protein>
    <recommendedName>
        <fullName evidence="3">DUF4411 family protein</fullName>
    </recommendedName>
</protein>
<reference evidence="2" key="1">
    <citation type="submission" date="2016-10" db="EMBL/GenBank/DDBJ databases">
        <authorList>
            <person name="Varghese N."/>
            <person name="Submissions S."/>
        </authorList>
    </citation>
    <scope>NUCLEOTIDE SEQUENCE [LARGE SCALE GENOMIC DNA]</scope>
    <source>
        <strain evidence="2">KPR-1</strain>
    </source>
</reference>
<dbReference type="InterPro" id="IPR029060">
    <property type="entry name" value="PIN-like_dom_sf"/>
</dbReference>
<dbReference type="EMBL" id="FNQV01000004">
    <property type="protein sequence ID" value="SEA08089.1"/>
    <property type="molecule type" value="Genomic_DNA"/>
</dbReference>
<keyword evidence="2" id="KW-1185">Reference proteome</keyword>
<dbReference type="SUPFAM" id="SSF88723">
    <property type="entry name" value="PIN domain-like"/>
    <property type="match status" value="1"/>
</dbReference>
<dbReference type="RefSeq" id="WP_092562703.1">
    <property type="nucleotide sequence ID" value="NZ_FNQV01000004.1"/>
</dbReference>
<name>A0A1H3Y8Z4_9ACTO</name>